<comment type="cofactor">
    <cofactor evidence="6">
        <name>Zn(2+)</name>
        <dbReference type="ChEBI" id="CHEBI:29105"/>
    </cofactor>
    <text evidence="6">Binds 1 zinc ion per subunit.</text>
</comment>
<dbReference type="Pfam" id="PF01435">
    <property type="entry name" value="Peptidase_M48"/>
    <property type="match status" value="1"/>
</dbReference>
<comment type="similarity">
    <text evidence="6">Belongs to the peptidase M48 family.</text>
</comment>
<dbReference type="Proteomes" id="UP001489004">
    <property type="component" value="Unassembled WGS sequence"/>
</dbReference>
<accession>A0AAW1PY51</accession>
<evidence type="ECO:0000313" key="9">
    <source>
        <dbReference type="Proteomes" id="UP001489004"/>
    </source>
</evidence>
<dbReference type="GO" id="GO:0016020">
    <property type="term" value="C:membrane"/>
    <property type="evidence" value="ECO:0007669"/>
    <property type="project" value="TreeGrafter"/>
</dbReference>
<organism evidence="8 9">
    <name type="scientific">[Myrmecia] bisecta</name>
    <dbReference type="NCBI Taxonomy" id="41462"/>
    <lineage>
        <taxon>Eukaryota</taxon>
        <taxon>Viridiplantae</taxon>
        <taxon>Chlorophyta</taxon>
        <taxon>core chlorophytes</taxon>
        <taxon>Trebouxiophyceae</taxon>
        <taxon>Trebouxiales</taxon>
        <taxon>Trebouxiaceae</taxon>
        <taxon>Myrmecia</taxon>
    </lineage>
</organism>
<dbReference type="EMBL" id="JALJOR010000008">
    <property type="protein sequence ID" value="KAK9812789.1"/>
    <property type="molecule type" value="Genomic_DNA"/>
</dbReference>
<keyword evidence="1 6" id="KW-0645">Protease</keyword>
<dbReference type="AlphaFoldDB" id="A0AAW1PY51"/>
<proteinExistence type="inferred from homology"/>
<feature type="domain" description="Peptidase M48" evidence="7">
    <location>
        <begin position="5"/>
        <end position="186"/>
    </location>
</feature>
<keyword evidence="3 6" id="KW-0378">Hydrolase</keyword>
<keyword evidence="4 6" id="KW-0862">Zinc</keyword>
<gene>
    <name evidence="8" type="ORF">WJX72_003743</name>
</gene>
<evidence type="ECO:0000256" key="6">
    <source>
        <dbReference type="RuleBase" id="RU003983"/>
    </source>
</evidence>
<evidence type="ECO:0000313" key="8">
    <source>
        <dbReference type="EMBL" id="KAK9812789.1"/>
    </source>
</evidence>
<reference evidence="8 9" key="1">
    <citation type="journal article" date="2024" name="Nat. Commun.">
        <title>Phylogenomics reveals the evolutionary origins of lichenization in chlorophyte algae.</title>
        <authorList>
            <person name="Puginier C."/>
            <person name="Libourel C."/>
            <person name="Otte J."/>
            <person name="Skaloud P."/>
            <person name="Haon M."/>
            <person name="Grisel S."/>
            <person name="Petersen M."/>
            <person name="Berrin J.G."/>
            <person name="Delaux P.M."/>
            <person name="Dal Grande F."/>
            <person name="Keller J."/>
        </authorList>
    </citation>
    <scope>NUCLEOTIDE SEQUENCE [LARGE SCALE GENOMIC DNA]</scope>
    <source>
        <strain evidence="8 9">SAG 2043</strain>
    </source>
</reference>
<name>A0AAW1PY51_9CHLO</name>
<evidence type="ECO:0000256" key="2">
    <source>
        <dbReference type="ARBA" id="ARBA00022723"/>
    </source>
</evidence>
<evidence type="ECO:0000256" key="5">
    <source>
        <dbReference type="ARBA" id="ARBA00023049"/>
    </source>
</evidence>
<keyword evidence="5 6" id="KW-0482">Metalloprotease</keyword>
<evidence type="ECO:0000259" key="7">
    <source>
        <dbReference type="Pfam" id="PF01435"/>
    </source>
</evidence>
<sequence length="195" mass="22146">MKDWQWHVTVLATENKLSNVQAYTYAPGALVLTSTIMKLLNTDMLGAVMCHEYGHSVAGHIEEQMTERVFCWSLAPLIMGVFCGTTQVSHRQLRLFHLAAQLLVHKPHPRIHEVEADALGDLIASRAGMRRGSLAAAFCFMESRFQTPEMVWFSESPSRIARLLRAWEHVVSTHPPFAERCRRLQAAQQRKKPVL</sequence>
<dbReference type="PANTHER" id="PTHR22726:SF1">
    <property type="entry name" value="METALLOENDOPEPTIDASE OMA1, MITOCHONDRIAL"/>
    <property type="match status" value="1"/>
</dbReference>
<dbReference type="GO" id="GO:0046872">
    <property type="term" value="F:metal ion binding"/>
    <property type="evidence" value="ECO:0007669"/>
    <property type="project" value="UniProtKB-KW"/>
</dbReference>
<keyword evidence="9" id="KW-1185">Reference proteome</keyword>
<dbReference type="Gene3D" id="3.30.2010.10">
    <property type="entry name" value="Metalloproteases ('zincins'), catalytic domain"/>
    <property type="match status" value="1"/>
</dbReference>
<dbReference type="GO" id="GO:0051603">
    <property type="term" value="P:proteolysis involved in protein catabolic process"/>
    <property type="evidence" value="ECO:0007669"/>
    <property type="project" value="TreeGrafter"/>
</dbReference>
<protein>
    <recommendedName>
        <fullName evidence="7">Peptidase M48 domain-containing protein</fullName>
    </recommendedName>
</protein>
<dbReference type="PANTHER" id="PTHR22726">
    <property type="entry name" value="METALLOENDOPEPTIDASE OMA1"/>
    <property type="match status" value="1"/>
</dbReference>
<comment type="caution">
    <text evidence="8">The sequence shown here is derived from an EMBL/GenBank/DDBJ whole genome shotgun (WGS) entry which is preliminary data.</text>
</comment>
<dbReference type="InterPro" id="IPR051156">
    <property type="entry name" value="Mito/Outer_Membr_Metalloprot"/>
</dbReference>
<evidence type="ECO:0000256" key="4">
    <source>
        <dbReference type="ARBA" id="ARBA00022833"/>
    </source>
</evidence>
<evidence type="ECO:0000256" key="1">
    <source>
        <dbReference type="ARBA" id="ARBA00022670"/>
    </source>
</evidence>
<dbReference type="InterPro" id="IPR001915">
    <property type="entry name" value="Peptidase_M48"/>
</dbReference>
<dbReference type="GO" id="GO:0004222">
    <property type="term" value="F:metalloendopeptidase activity"/>
    <property type="evidence" value="ECO:0007669"/>
    <property type="project" value="InterPro"/>
</dbReference>
<keyword evidence="2" id="KW-0479">Metal-binding</keyword>
<evidence type="ECO:0000256" key="3">
    <source>
        <dbReference type="ARBA" id="ARBA00022801"/>
    </source>
</evidence>